<dbReference type="EnsemblPlants" id="PNT70344">
    <property type="protein sequence ID" value="PNT70344"/>
    <property type="gene ID" value="BRADI_2g10681v3"/>
</dbReference>
<protein>
    <submittedName>
        <fullName evidence="2 3">Uncharacterized protein</fullName>
    </submittedName>
</protein>
<sequence length="88" mass="10420">MDTETKSTLIYIAVWAVVLSGMAILGHYLPDVEPEDERIKRVWRVPMAEYHSPSYVPKGMVSDWKVRNELSKKKWWMQDVKWPIGRKM</sequence>
<evidence type="ECO:0000313" key="2">
    <source>
        <dbReference type="EMBL" id="PNT70344.1"/>
    </source>
</evidence>
<keyword evidence="1" id="KW-0472">Membrane</keyword>
<dbReference type="EMBL" id="CM000881">
    <property type="protein sequence ID" value="PNT70344.1"/>
    <property type="molecule type" value="Genomic_DNA"/>
</dbReference>
<reference evidence="2 3" key="1">
    <citation type="journal article" date="2010" name="Nature">
        <title>Genome sequencing and analysis of the model grass Brachypodium distachyon.</title>
        <authorList>
            <consortium name="International Brachypodium Initiative"/>
        </authorList>
    </citation>
    <scope>NUCLEOTIDE SEQUENCE [LARGE SCALE GENOMIC DNA]</scope>
    <source>
        <strain evidence="2 3">Bd21</strain>
    </source>
</reference>
<keyword evidence="1" id="KW-0812">Transmembrane</keyword>
<evidence type="ECO:0000313" key="4">
    <source>
        <dbReference type="Proteomes" id="UP000008810"/>
    </source>
</evidence>
<dbReference type="Gramene" id="PNT70344">
    <property type="protein sequence ID" value="PNT70344"/>
    <property type="gene ID" value="BRADI_2g10681v3"/>
</dbReference>
<feature type="transmembrane region" description="Helical" evidence="1">
    <location>
        <begin position="9"/>
        <end position="29"/>
    </location>
</feature>
<accession>A0A2K2D7T0</accession>
<keyword evidence="1" id="KW-1133">Transmembrane helix</keyword>
<reference evidence="3" key="3">
    <citation type="submission" date="2018-08" db="UniProtKB">
        <authorList>
            <consortium name="EnsemblPlants"/>
        </authorList>
    </citation>
    <scope>IDENTIFICATION</scope>
    <source>
        <strain evidence="3">cv. Bd21</strain>
    </source>
</reference>
<name>A0A2K2D7T0_BRADI</name>
<evidence type="ECO:0000313" key="3">
    <source>
        <dbReference type="EnsemblPlants" id="PNT70344"/>
    </source>
</evidence>
<proteinExistence type="predicted"/>
<dbReference type="AlphaFoldDB" id="A0A2K2D7T0"/>
<organism evidence="2">
    <name type="scientific">Brachypodium distachyon</name>
    <name type="common">Purple false brome</name>
    <name type="synonym">Trachynia distachya</name>
    <dbReference type="NCBI Taxonomy" id="15368"/>
    <lineage>
        <taxon>Eukaryota</taxon>
        <taxon>Viridiplantae</taxon>
        <taxon>Streptophyta</taxon>
        <taxon>Embryophyta</taxon>
        <taxon>Tracheophyta</taxon>
        <taxon>Spermatophyta</taxon>
        <taxon>Magnoliopsida</taxon>
        <taxon>Liliopsida</taxon>
        <taxon>Poales</taxon>
        <taxon>Poaceae</taxon>
        <taxon>BOP clade</taxon>
        <taxon>Pooideae</taxon>
        <taxon>Stipodae</taxon>
        <taxon>Brachypodieae</taxon>
        <taxon>Brachypodium</taxon>
    </lineage>
</organism>
<gene>
    <name evidence="2" type="ORF">BRADI_2g10681v3</name>
</gene>
<keyword evidence="4" id="KW-1185">Reference proteome</keyword>
<evidence type="ECO:0000256" key="1">
    <source>
        <dbReference type="SAM" id="Phobius"/>
    </source>
</evidence>
<dbReference type="Proteomes" id="UP000008810">
    <property type="component" value="Chromosome 2"/>
</dbReference>
<dbReference type="InParanoid" id="A0A2K2D7T0"/>
<reference evidence="2" key="2">
    <citation type="submission" date="2017-06" db="EMBL/GenBank/DDBJ databases">
        <title>WGS assembly of Brachypodium distachyon.</title>
        <authorList>
            <consortium name="The International Brachypodium Initiative"/>
            <person name="Lucas S."/>
            <person name="Harmon-Smith M."/>
            <person name="Lail K."/>
            <person name="Tice H."/>
            <person name="Grimwood J."/>
            <person name="Bruce D."/>
            <person name="Barry K."/>
            <person name="Shu S."/>
            <person name="Lindquist E."/>
            <person name="Wang M."/>
            <person name="Pitluck S."/>
            <person name="Vogel J.P."/>
            <person name="Garvin D.F."/>
            <person name="Mockler T.C."/>
            <person name="Schmutz J."/>
            <person name="Rokhsar D."/>
            <person name="Bevan M.W."/>
        </authorList>
    </citation>
    <scope>NUCLEOTIDE SEQUENCE</scope>
    <source>
        <strain evidence="2">Bd21</strain>
    </source>
</reference>